<evidence type="ECO:0000256" key="2">
    <source>
        <dbReference type="ARBA" id="ARBA00023157"/>
    </source>
</evidence>
<evidence type="ECO:0000256" key="4">
    <source>
        <dbReference type="SAM" id="MobiDB-lite"/>
    </source>
</evidence>
<protein>
    <recommendedName>
        <fullName evidence="3">COX assembly mitochondrial protein</fullName>
    </recommendedName>
</protein>
<dbReference type="Pfam" id="PF08583">
    <property type="entry name" value="Cmc1"/>
    <property type="match status" value="1"/>
</dbReference>
<reference evidence="5" key="1">
    <citation type="submission" date="2015-11" db="EMBL/GenBank/DDBJ databases">
        <title>De novo transcriptome assembly of four potential Pierce s Disease insect vectors from Arizona vineyards.</title>
        <authorList>
            <person name="Tassone E.E."/>
        </authorList>
    </citation>
    <scope>NUCLEOTIDE SEQUENCE</scope>
</reference>
<keyword evidence="2" id="KW-1015">Disulfide bond</keyword>
<feature type="region of interest" description="Disordered" evidence="4">
    <location>
        <begin position="1"/>
        <end position="33"/>
    </location>
</feature>
<accession>A0A1B6LSN2</accession>
<evidence type="ECO:0000313" key="5">
    <source>
        <dbReference type="EMBL" id="JAT26712.1"/>
    </source>
</evidence>
<comment type="similarity">
    <text evidence="1 3">Belongs to the CMC family.</text>
</comment>
<dbReference type="EMBL" id="GEBQ01013265">
    <property type="protein sequence ID" value="JAT26712.1"/>
    <property type="molecule type" value="Transcribed_RNA"/>
</dbReference>
<comment type="subcellular location">
    <subcellularLocation>
        <location evidence="3">Mitochondrion</location>
    </subcellularLocation>
</comment>
<evidence type="ECO:0000256" key="1">
    <source>
        <dbReference type="ARBA" id="ARBA00007347"/>
    </source>
</evidence>
<dbReference type="InterPro" id="IPR013892">
    <property type="entry name" value="Cyt_c_biogenesis_Cmc1-like"/>
</dbReference>
<organism evidence="5">
    <name type="scientific">Graphocephala atropunctata</name>
    <dbReference type="NCBI Taxonomy" id="36148"/>
    <lineage>
        <taxon>Eukaryota</taxon>
        <taxon>Metazoa</taxon>
        <taxon>Ecdysozoa</taxon>
        <taxon>Arthropoda</taxon>
        <taxon>Hexapoda</taxon>
        <taxon>Insecta</taxon>
        <taxon>Pterygota</taxon>
        <taxon>Neoptera</taxon>
        <taxon>Paraneoptera</taxon>
        <taxon>Hemiptera</taxon>
        <taxon>Auchenorrhyncha</taxon>
        <taxon>Membracoidea</taxon>
        <taxon>Cicadellidae</taxon>
        <taxon>Cicadellinae</taxon>
        <taxon>Cicadellini</taxon>
        <taxon>Graphocephala</taxon>
    </lineage>
</organism>
<keyword evidence="3" id="KW-0496">Mitochondrion</keyword>
<sequence length="126" mass="14764">MEESRSNEDNTDRNRRSKGPHGLGDPDDTHLRKVEEQVLIPKMVRERSRAEKCIQEVQAFAKCGKANGLAMVLNCRVENDLMKSCLTKWFLDEEFREDCKTKYLQERAEYRRTGLTRKQRDAMANL</sequence>
<proteinExistence type="inferred from homology"/>
<dbReference type="AlphaFoldDB" id="A0A1B6LSN2"/>
<evidence type="ECO:0000256" key="3">
    <source>
        <dbReference type="RuleBase" id="RU364104"/>
    </source>
</evidence>
<gene>
    <name evidence="5" type="ORF">g.15761</name>
</gene>
<feature type="compositionally biased region" description="Basic and acidic residues" evidence="4">
    <location>
        <begin position="1"/>
        <end position="14"/>
    </location>
</feature>
<dbReference type="GO" id="GO:0005739">
    <property type="term" value="C:mitochondrion"/>
    <property type="evidence" value="ECO:0007669"/>
    <property type="project" value="UniProtKB-SubCell"/>
</dbReference>
<name>A0A1B6LSN2_9HEMI</name>